<evidence type="ECO:0000256" key="4">
    <source>
        <dbReference type="ARBA" id="ARBA00022960"/>
    </source>
</evidence>
<evidence type="ECO:0000256" key="3">
    <source>
        <dbReference type="ARBA" id="ARBA00022679"/>
    </source>
</evidence>
<dbReference type="InterPro" id="IPR036365">
    <property type="entry name" value="PGBD-like_sf"/>
</dbReference>
<dbReference type="InterPro" id="IPR002477">
    <property type="entry name" value="Peptidoglycan-bd-like"/>
</dbReference>
<dbReference type="SUPFAM" id="SSF47090">
    <property type="entry name" value="PGBD-like"/>
    <property type="match status" value="1"/>
</dbReference>
<dbReference type="GO" id="GO:0008360">
    <property type="term" value="P:regulation of cell shape"/>
    <property type="evidence" value="ECO:0007669"/>
    <property type="project" value="UniProtKB-UniRule"/>
</dbReference>
<organism evidence="9 10">
    <name type="scientific">Dyadobacter frigoris</name>
    <dbReference type="NCBI Taxonomy" id="2576211"/>
    <lineage>
        <taxon>Bacteria</taxon>
        <taxon>Pseudomonadati</taxon>
        <taxon>Bacteroidota</taxon>
        <taxon>Cytophagia</taxon>
        <taxon>Cytophagales</taxon>
        <taxon>Spirosomataceae</taxon>
        <taxon>Dyadobacter</taxon>
    </lineage>
</organism>
<keyword evidence="5 7" id="KW-0573">Peptidoglycan synthesis</keyword>
<feature type="active site" description="Proton donor/acceptor" evidence="7">
    <location>
        <position position="438"/>
    </location>
</feature>
<dbReference type="AlphaFoldDB" id="A0A4V6BJN1"/>
<comment type="caution">
    <text evidence="9">The sequence shown here is derived from an EMBL/GenBank/DDBJ whole genome shotgun (WGS) entry which is preliminary data.</text>
</comment>
<keyword evidence="10" id="KW-1185">Reference proteome</keyword>
<evidence type="ECO:0000256" key="5">
    <source>
        <dbReference type="ARBA" id="ARBA00022984"/>
    </source>
</evidence>
<dbReference type="CDD" id="cd16913">
    <property type="entry name" value="YkuD_like"/>
    <property type="match status" value="1"/>
</dbReference>
<dbReference type="SUPFAM" id="SSF141523">
    <property type="entry name" value="L,D-transpeptidase catalytic domain-like"/>
    <property type="match status" value="1"/>
</dbReference>
<dbReference type="OrthoDB" id="9778545at2"/>
<feature type="active site" description="Nucleophile" evidence="7">
    <location>
        <position position="457"/>
    </location>
</feature>
<dbReference type="Pfam" id="PF01471">
    <property type="entry name" value="PG_binding_1"/>
    <property type="match status" value="1"/>
</dbReference>
<dbReference type="Pfam" id="PF20142">
    <property type="entry name" value="Scaffold"/>
    <property type="match status" value="1"/>
</dbReference>
<comment type="similarity">
    <text evidence="2">Belongs to the YkuD family.</text>
</comment>
<evidence type="ECO:0000313" key="9">
    <source>
        <dbReference type="EMBL" id="TKT92813.1"/>
    </source>
</evidence>
<dbReference type="GO" id="GO:0071555">
    <property type="term" value="P:cell wall organization"/>
    <property type="evidence" value="ECO:0007669"/>
    <property type="project" value="UniProtKB-UniRule"/>
</dbReference>
<dbReference type="GO" id="GO:0009252">
    <property type="term" value="P:peptidoglycan biosynthetic process"/>
    <property type="evidence" value="ECO:0007669"/>
    <property type="project" value="UniProtKB-UniPathway"/>
</dbReference>
<dbReference type="PROSITE" id="PS51257">
    <property type="entry name" value="PROKAR_LIPOPROTEIN"/>
    <property type="match status" value="1"/>
</dbReference>
<dbReference type="GO" id="GO:0016740">
    <property type="term" value="F:transferase activity"/>
    <property type="evidence" value="ECO:0007669"/>
    <property type="project" value="UniProtKB-KW"/>
</dbReference>
<dbReference type="PROSITE" id="PS52029">
    <property type="entry name" value="LD_TPASE"/>
    <property type="match status" value="1"/>
</dbReference>
<reference evidence="9 10" key="1">
    <citation type="submission" date="2019-05" db="EMBL/GenBank/DDBJ databases">
        <title>Dyadobacter AR-3-8 sp. nov., isolated from arctic soil.</title>
        <authorList>
            <person name="Chaudhary D.K."/>
        </authorList>
    </citation>
    <scope>NUCLEOTIDE SEQUENCE [LARGE SCALE GENOMIC DNA]</scope>
    <source>
        <strain evidence="9 10">AR-3-8</strain>
    </source>
</reference>
<dbReference type="Pfam" id="PF03734">
    <property type="entry name" value="YkuD"/>
    <property type="match status" value="1"/>
</dbReference>
<dbReference type="Gene3D" id="2.40.440.10">
    <property type="entry name" value="L,D-transpeptidase catalytic domain-like"/>
    <property type="match status" value="1"/>
</dbReference>
<sequence>MILKNLKTHAFGYLCTFLLAGIVFSSCSKTEKKALAVAVRDTTITVKNSFTELFVDSTELTRFLKSSKNDSISSQIQSFYNHRNYQFAWFFHDGLADFATTFLGMQNDYIHYSGDSSLYNPGLVSRVDSLKQLKSVNPKDKSVVNTELLLTEQFFKYSSRAYAGDHRINTQELDWYIPRKKINTEGFLDSLLKNKGKNLSAYEPVNRQYNLMKEKLLSYYQINKDEEWPALTAADKKYKKGNSYENIPEIKRRLFVFGDLATADSSAVLDTALVSAVKHFQMRFGLKQDGQLGTSFFREINVPIQERIQQILINMERIRWVPAQPATDYLLVNIPEYKLHVYEEGKLLFDMNVVVGSEAHSTVIFSGTLNQIVFSPYWNIPPGILKKEILPGIKKNSNYLAKHNMEWNGSSVRQKPGPKNSLGLVKFLFPNSYNIYLHDTPSKNLFGESSRAFSHGCIRLSEPKKLAEFLLRKDSTWTDEKITTAMNLGKEKYVRLRGKAEIPVFIGYFTTWVDQYGNLNFRNDIYGHDKKMAERLFSKNDLL</sequence>
<dbReference type="UniPathway" id="UPA00219"/>
<dbReference type="PANTHER" id="PTHR41533">
    <property type="entry name" value="L,D-TRANSPEPTIDASE HI_1667-RELATED"/>
    <property type="match status" value="1"/>
</dbReference>
<evidence type="ECO:0000256" key="6">
    <source>
        <dbReference type="ARBA" id="ARBA00023316"/>
    </source>
</evidence>
<dbReference type="Proteomes" id="UP000304900">
    <property type="component" value="Unassembled WGS sequence"/>
</dbReference>
<dbReference type="InterPro" id="IPR005490">
    <property type="entry name" value="LD_TPept_cat_dom"/>
</dbReference>
<accession>A0A4V6BJN1</accession>
<evidence type="ECO:0000313" key="10">
    <source>
        <dbReference type="Proteomes" id="UP000304900"/>
    </source>
</evidence>
<protein>
    <recommendedName>
        <fullName evidence="8">L,D-TPase catalytic domain-containing protein</fullName>
    </recommendedName>
</protein>
<evidence type="ECO:0000256" key="2">
    <source>
        <dbReference type="ARBA" id="ARBA00005992"/>
    </source>
</evidence>
<keyword evidence="4 7" id="KW-0133">Cell shape</keyword>
<proteinExistence type="inferred from homology"/>
<dbReference type="InterPro" id="IPR036366">
    <property type="entry name" value="PGBDSf"/>
</dbReference>
<dbReference type="RefSeq" id="WP_137339540.1">
    <property type="nucleotide sequence ID" value="NZ_BSQH01000010.1"/>
</dbReference>
<evidence type="ECO:0000256" key="1">
    <source>
        <dbReference type="ARBA" id="ARBA00004752"/>
    </source>
</evidence>
<dbReference type="InterPro" id="IPR045380">
    <property type="entry name" value="LD_TPept_scaffold_dom"/>
</dbReference>
<name>A0A4V6BJN1_9BACT</name>
<evidence type="ECO:0000259" key="8">
    <source>
        <dbReference type="PROSITE" id="PS52029"/>
    </source>
</evidence>
<keyword evidence="6 7" id="KW-0961">Cell wall biogenesis/degradation</keyword>
<feature type="domain" description="L,D-TPase catalytic" evidence="8">
    <location>
        <begin position="328"/>
        <end position="485"/>
    </location>
</feature>
<evidence type="ECO:0000256" key="7">
    <source>
        <dbReference type="PROSITE-ProRule" id="PRU01373"/>
    </source>
</evidence>
<gene>
    <name evidence="9" type="ORF">FDK13_08420</name>
</gene>
<dbReference type="InterPro" id="IPR038063">
    <property type="entry name" value="Transpep_catalytic_dom"/>
</dbReference>
<keyword evidence="3" id="KW-0808">Transferase</keyword>
<dbReference type="Gene3D" id="1.10.101.10">
    <property type="entry name" value="PGBD-like superfamily/PGBD"/>
    <property type="match status" value="1"/>
</dbReference>
<comment type="pathway">
    <text evidence="1 7">Cell wall biogenesis; peptidoglycan biosynthesis.</text>
</comment>
<dbReference type="PANTHER" id="PTHR41533:SF2">
    <property type="entry name" value="BLR7131 PROTEIN"/>
    <property type="match status" value="1"/>
</dbReference>
<dbReference type="InterPro" id="IPR052905">
    <property type="entry name" value="LD-transpeptidase_YkuD-like"/>
</dbReference>
<dbReference type="GO" id="GO:0004180">
    <property type="term" value="F:carboxypeptidase activity"/>
    <property type="evidence" value="ECO:0007669"/>
    <property type="project" value="UniProtKB-ARBA"/>
</dbReference>
<dbReference type="EMBL" id="SZVO01000003">
    <property type="protein sequence ID" value="TKT92813.1"/>
    <property type="molecule type" value="Genomic_DNA"/>
</dbReference>